<accession>A0A317PGF2</accession>
<dbReference type="PROSITE" id="PS51118">
    <property type="entry name" value="HTH_HXLR"/>
    <property type="match status" value="1"/>
</dbReference>
<proteinExistence type="predicted"/>
<keyword evidence="2" id="KW-0238">DNA-binding</keyword>
<reference evidence="5 6" key="1">
    <citation type="submission" date="2018-05" db="EMBL/GenBank/DDBJ databases">
        <title>Genomic Encyclopedia of Type Strains, Phase IV (KMG-IV): sequencing the most valuable type-strain genomes for metagenomic binning, comparative biology and taxonomic classification.</title>
        <authorList>
            <person name="Goeker M."/>
        </authorList>
    </citation>
    <scope>NUCLEOTIDE SEQUENCE [LARGE SCALE GENOMIC DNA]</scope>
    <source>
        <strain evidence="5 6">DSM 16791</strain>
    </source>
</reference>
<dbReference type="AlphaFoldDB" id="A0A317PGF2"/>
<dbReference type="Pfam" id="PF01638">
    <property type="entry name" value="HxlR"/>
    <property type="match status" value="1"/>
</dbReference>
<evidence type="ECO:0000313" key="6">
    <source>
        <dbReference type="Proteomes" id="UP000246352"/>
    </source>
</evidence>
<dbReference type="Gene3D" id="1.10.10.10">
    <property type="entry name" value="Winged helix-like DNA-binding domain superfamily/Winged helix DNA-binding domain"/>
    <property type="match status" value="1"/>
</dbReference>
<dbReference type="GO" id="GO:0003677">
    <property type="term" value="F:DNA binding"/>
    <property type="evidence" value="ECO:0007669"/>
    <property type="project" value="UniProtKB-KW"/>
</dbReference>
<name>A0A317PGF2_9HYPH</name>
<dbReference type="InterPro" id="IPR002577">
    <property type="entry name" value="HTH_HxlR"/>
</dbReference>
<dbReference type="InterPro" id="IPR036388">
    <property type="entry name" value="WH-like_DNA-bd_sf"/>
</dbReference>
<dbReference type="Proteomes" id="UP000246352">
    <property type="component" value="Unassembled WGS sequence"/>
</dbReference>
<keyword evidence="1" id="KW-0805">Transcription regulation</keyword>
<dbReference type="EMBL" id="QGTR01000004">
    <property type="protein sequence ID" value="PWV99125.1"/>
    <property type="molecule type" value="Genomic_DNA"/>
</dbReference>
<comment type="caution">
    <text evidence="5">The sequence shown here is derived from an EMBL/GenBank/DDBJ whole genome shotgun (WGS) entry which is preliminary data.</text>
</comment>
<dbReference type="SUPFAM" id="SSF46785">
    <property type="entry name" value="Winged helix' DNA-binding domain"/>
    <property type="match status" value="1"/>
</dbReference>
<dbReference type="PANTHER" id="PTHR33204:SF39">
    <property type="entry name" value="TRANSCRIPTIONAL REGULATORY PROTEIN"/>
    <property type="match status" value="1"/>
</dbReference>
<sequence>MGKSAGKTQLEPGLLCRNEDPVAFRELLTKVGDKWSIFTMLALSMLPGERARFSELNRSIPTISQRMLALTLRNLERDGLVIREVFAEVPPRVEYELTPMGQSLLPALQGLVDWVAGNSADVKLARAAFDTR</sequence>
<dbReference type="InterPro" id="IPR036390">
    <property type="entry name" value="WH_DNA-bd_sf"/>
</dbReference>
<evidence type="ECO:0000256" key="2">
    <source>
        <dbReference type="ARBA" id="ARBA00023125"/>
    </source>
</evidence>
<evidence type="ECO:0000313" key="5">
    <source>
        <dbReference type="EMBL" id="PWV99125.1"/>
    </source>
</evidence>
<evidence type="ECO:0000259" key="4">
    <source>
        <dbReference type="PROSITE" id="PS51118"/>
    </source>
</evidence>
<keyword evidence="6" id="KW-1185">Reference proteome</keyword>
<dbReference type="RefSeq" id="WP_110033272.1">
    <property type="nucleotide sequence ID" value="NZ_QGTR01000004.1"/>
</dbReference>
<organism evidence="5 6">
    <name type="scientific">Hoeflea marina</name>
    <dbReference type="NCBI Taxonomy" id="274592"/>
    <lineage>
        <taxon>Bacteria</taxon>
        <taxon>Pseudomonadati</taxon>
        <taxon>Pseudomonadota</taxon>
        <taxon>Alphaproteobacteria</taxon>
        <taxon>Hyphomicrobiales</taxon>
        <taxon>Rhizobiaceae</taxon>
        <taxon>Hoeflea</taxon>
    </lineage>
</organism>
<gene>
    <name evidence="5" type="ORF">DFR52_104417</name>
</gene>
<evidence type="ECO:0000256" key="1">
    <source>
        <dbReference type="ARBA" id="ARBA00023015"/>
    </source>
</evidence>
<keyword evidence="3" id="KW-0804">Transcription</keyword>
<dbReference type="PANTHER" id="PTHR33204">
    <property type="entry name" value="TRANSCRIPTIONAL REGULATOR, MARR FAMILY"/>
    <property type="match status" value="1"/>
</dbReference>
<protein>
    <submittedName>
        <fullName evidence="5">HxlR family transcriptional regulator</fullName>
    </submittedName>
</protein>
<evidence type="ECO:0000256" key="3">
    <source>
        <dbReference type="ARBA" id="ARBA00023163"/>
    </source>
</evidence>
<feature type="domain" description="HTH hxlR-type" evidence="4">
    <location>
        <begin position="16"/>
        <end position="123"/>
    </location>
</feature>
<dbReference type="OrthoDB" id="9800350at2"/>